<protein>
    <recommendedName>
        <fullName evidence="6">FAD-binding domain-containing protein</fullName>
    </recommendedName>
</protein>
<reference evidence="7 8" key="2">
    <citation type="journal article" date="2012" name="PLoS Pathog.">
        <title>Diverse lifestyles and strategies of plant pathogenesis encoded in the genomes of eighteen Dothideomycetes fungi.</title>
        <authorList>
            <person name="Ohm R.A."/>
            <person name="Feau N."/>
            <person name="Henrissat B."/>
            <person name="Schoch C.L."/>
            <person name="Horwitz B.A."/>
            <person name="Barry K.W."/>
            <person name="Condon B.J."/>
            <person name="Copeland A.C."/>
            <person name="Dhillon B."/>
            <person name="Glaser F."/>
            <person name="Hesse C.N."/>
            <person name="Kosti I."/>
            <person name="LaButti K."/>
            <person name="Lindquist E.A."/>
            <person name="Lucas S."/>
            <person name="Salamov A.A."/>
            <person name="Bradshaw R.E."/>
            <person name="Ciuffetti L."/>
            <person name="Hamelin R.C."/>
            <person name="Kema G.H.J."/>
            <person name="Lawrence C."/>
            <person name="Scott J.A."/>
            <person name="Spatafora J.W."/>
            <person name="Turgeon B.G."/>
            <person name="de Wit P.J.G.M."/>
            <person name="Zhong S."/>
            <person name="Goodwin S.B."/>
            <person name="Grigoriev I.V."/>
        </authorList>
    </citation>
    <scope>NUCLEOTIDE SEQUENCE [LARGE SCALE GENOMIC DNA]</scope>
    <source>
        <strain evidence="8">NZE10 / CBS 128990</strain>
    </source>
</reference>
<feature type="domain" description="FAD-binding" evidence="6">
    <location>
        <begin position="5"/>
        <end position="350"/>
    </location>
</feature>
<evidence type="ECO:0000256" key="2">
    <source>
        <dbReference type="ARBA" id="ARBA00022630"/>
    </source>
</evidence>
<dbReference type="InterPro" id="IPR050493">
    <property type="entry name" value="FAD-dep_Monooxygenase_BioMet"/>
</dbReference>
<evidence type="ECO:0000256" key="3">
    <source>
        <dbReference type="ARBA" id="ARBA00022827"/>
    </source>
</evidence>
<dbReference type="STRING" id="675120.M2YNF6"/>
<dbReference type="OMA" id="NYRAVIP"/>
<dbReference type="Gene3D" id="3.50.50.60">
    <property type="entry name" value="FAD/NAD(P)-binding domain"/>
    <property type="match status" value="1"/>
</dbReference>
<dbReference type="PANTHER" id="PTHR13789:SF309">
    <property type="entry name" value="PUTATIVE (AFU_ORTHOLOGUE AFUA_6G14510)-RELATED"/>
    <property type="match status" value="1"/>
</dbReference>
<keyword evidence="3" id="KW-0274">FAD</keyword>
<dbReference type="SUPFAM" id="SSF51905">
    <property type="entry name" value="FAD/NAD(P)-binding domain"/>
    <property type="match status" value="1"/>
</dbReference>
<keyword evidence="8" id="KW-1185">Reference proteome</keyword>
<dbReference type="eggNOG" id="KOG2614">
    <property type="taxonomic scope" value="Eukaryota"/>
</dbReference>
<evidence type="ECO:0000256" key="4">
    <source>
        <dbReference type="ARBA" id="ARBA00023002"/>
    </source>
</evidence>
<dbReference type="GO" id="GO:0004497">
    <property type="term" value="F:monooxygenase activity"/>
    <property type="evidence" value="ECO:0007669"/>
    <property type="project" value="UniProtKB-KW"/>
</dbReference>
<reference evidence="8" key="1">
    <citation type="journal article" date="2012" name="PLoS Genet.">
        <title>The genomes of the fungal plant pathogens Cladosporium fulvum and Dothistroma septosporum reveal adaptation to different hosts and lifestyles but also signatures of common ancestry.</title>
        <authorList>
            <person name="de Wit P.J.G.M."/>
            <person name="van der Burgt A."/>
            <person name="Oekmen B."/>
            <person name="Stergiopoulos I."/>
            <person name="Abd-Elsalam K.A."/>
            <person name="Aerts A.L."/>
            <person name="Bahkali A.H."/>
            <person name="Beenen H.G."/>
            <person name="Chettri P."/>
            <person name="Cox M.P."/>
            <person name="Datema E."/>
            <person name="de Vries R.P."/>
            <person name="Dhillon B."/>
            <person name="Ganley A.R."/>
            <person name="Griffiths S.A."/>
            <person name="Guo Y."/>
            <person name="Hamelin R.C."/>
            <person name="Henrissat B."/>
            <person name="Kabir M.S."/>
            <person name="Jashni M.K."/>
            <person name="Kema G."/>
            <person name="Klaubauf S."/>
            <person name="Lapidus A."/>
            <person name="Levasseur A."/>
            <person name="Lindquist E."/>
            <person name="Mehrabi R."/>
            <person name="Ohm R.A."/>
            <person name="Owen T.J."/>
            <person name="Salamov A."/>
            <person name="Schwelm A."/>
            <person name="Schijlen E."/>
            <person name="Sun H."/>
            <person name="van den Burg H.A."/>
            <person name="van Ham R.C.H.J."/>
            <person name="Zhang S."/>
            <person name="Goodwin S.B."/>
            <person name="Grigoriev I.V."/>
            <person name="Collemare J."/>
            <person name="Bradshaw R.E."/>
        </authorList>
    </citation>
    <scope>NUCLEOTIDE SEQUENCE [LARGE SCALE GENOMIC DNA]</scope>
    <source>
        <strain evidence="8">NZE10 / CBS 128990</strain>
    </source>
</reference>
<organism evidence="7 8">
    <name type="scientific">Dothistroma septosporum (strain NZE10 / CBS 128990)</name>
    <name type="common">Red band needle blight fungus</name>
    <name type="synonym">Mycosphaerella pini</name>
    <dbReference type="NCBI Taxonomy" id="675120"/>
    <lineage>
        <taxon>Eukaryota</taxon>
        <taxon>Fungi</taxon>
        <taxon>Dikarya</taxon>
        <taxon>Ascomycota</taxon>
        <taxon>Pezizomycotina</taxon>
        <taxon>Dothideomycetes</taxon>
        <taxon>Dothideomycetidae</taxon>
        <taxon>Mycosphaerellales</taxon>
        <taxon>Mycosphaerellaceae</taxon>
        <taxon>Dothistroma</taxon>
    </lineage>
</organism>
<evidence type="ECO:0000256" key="5">
    <source>
        <dbReference type="ARBA" id="ARBA00023033"/>
    </source>
</evidence>
<dbReference type="GO" id="GO:0071949">
    <property type="term" value="F:FAD binding"/>
    <property type="evidence" value="ECO:0007669"/>
    <property type="project" value="InterPro"/>
</dbReference>
<keyword evidence="2" id="KW-0285">Flavoprotein</keyword>
<keyword evidence="4" id="KW-0560">Oxidoreductase</keyword>
<keyword evidence="5" id="KW-0503">Monooxygenase</keyword>
<gene>
    <name evidence="7" type="ORF">DOTSEDRAFT_174406</name>
</gene>
<evidence type="ECO:0000313" key="7">
    <source>
        <dbReference type="EMBL" id="EME43525.1"/>
    </source>
</evidence>
<sequence length="427" mass="47370">MPLNIIVVGAGIAGLSAAIGLARHGHKVTVYERRSSMTREDSGSGMQLQANVGTILQDWGLMQEIRKVAHDPEVVDLRTNSEGSIATQDYAQKGEAPFGLRRVLKDVFRDHAIKQGVKIHEGAGIERVDVDEPAIILPNDRRIAADLIIGADGTNSRVRRTLFPDFKPKVLNAAVFQVLLPLDKVKQDPELRAMLDGNHVFVTVSPGRSVVGCPAAHQDLMDMQYIDHEYSLRGDPHPNHHTMRIYDLSWLRERYSDHGLAIRKFLEQADETFKWRLTEVKGVPSWSSSNGKVVLLGDAVHGMVPYTGQGSAMGIEDAAILSHLLRSATASTALPPIMARYEQIRRKRCEIVQYLANLLGRSWSAKEAKKIQQRNEMWRHINDTADLTAKPDANAPWGSAPFLRWLDTYDVVAACGEGEGEGEKARL</sequence>
<proteinExistence type="inferred from homology"/>
<comment type="similarity">
    <text evidence="1">Belongs to the paxM FAD-dependent monooxygenase family.</text>
</comment>
<dbReference type="Proteomes" id="UP000016933">
    <property type="component" value="Unassembled WGS sequence"/>
</dbReference>
<dbReference type="EMBL" id="KB446540">
    <property type="protein sequence ID" value="EME43525.1"/>
    <property type="molecule type" value="Genomic_DNA"/>
</dbReference>
<dbReference type="PRINTS" id="PR00420">
    <property type="entry name" value="RNGMNOXGNASE"/>
</dbReference>
<dbReference type="Pfam" id="PF01494">
    <property type="entry name" value="FAD_binding_3"/>
    <property type="match status" value="1"/>
</dbReference>
<name>M2YNF6_DOTSN</name>
<evidence type="ECO:0000313" key="8">
    <source>
        <dbReference type="Proteomes" id="UP000016933"/>
    </source>
</evidence>
<evidence type="ECO:0000256" key="1">
    <source>
        <dbReference type="ARBA" id="ARBA00007992"/>
    </source>
</evidence>
<dbReference type="OrthoDB" id="16820at2759"/>
<dbReference type="HOGENOM" id="CLU_009665_19_3_1"/>
<dbReference type="AlphaFoldDB" id="M2YNF6"/>
<dbReference type="InterPro" id="IPR036188">
    <property type="entry name" value="FAD/NAD-bd_sf"/>
</dbReference>
<dbReference type="InterPro" id="IPR002938">
    <property type="entry name" value="FAD-bd"/>
</dbReference>
<accession>M2YNF6</accession>
<evidence type="ECO:0000259" key="6">
    <source>
        <dbReference type="Pfam" id="PF01494"/>
    </source>
</evidence>
<dbReference type="PANTHER" id="PTHR13789">
    <property type="entry name" value="MONOOXYGENASE"/>
    <property type="match status" value="1"/>
</dbReference>